<name>A0A644W480_9ZZZZ</name>
<comment type="caution">
    <text evidence="2">The sequence shown here is derived from an EMBL/GenBank/DDBJ whole genome shotgun (WGS) entry which is preliminary data.</text>
</comment>
<proteinExistence type="predicted"/>
<feature type="region of interest" description="Disordered" evidence="1">
    <location>
        <begin position="1"/>
        <end position="37"/>
    </location>
</feature>
<reference evidence="2" key="1">
    <citation type="submission" date="2019-08" db="EMBL/GenBank/DDBJ databases">
        <authorList>
            <person name="Kucharzyk K."/>
            <person name="Murdoch R.W."/>
            <person name="Higgins S."/>
            <person name="Loffler F."/>
        </authorList>
    </citation>
    <scope>NUCLEOTIDE SEQUENCE</scope>
</reference>
<protein>
    <submittedName>
        <fullName evidence="2">Uncharacterized protein</fullName>
    </submittedName>
</protein>
<gene>
    <name evidence="2" type="ORF">SDC9_44755</name>
</gene>
<dbReference type="AlphaFoldDB" id="A0A644W480"/>
<accession>A0A644W480</accession>
<sequence>MIQDQGPCLDGKGERIFGKEREGNFPIGTSDDLKGPGRRIPVLQNGQIASCSPGIGEQLPRSSIVSASNENASPPKLVHQTAKTRFDCL</sequence>
<dbReference type="EMBL" id="VSSQ01000615">
    <property type="protein sequence ID" value="MPL98549.1"/>
    <property type="molecule type" value="Genomic_DNA"/>
</dbReference>
<evidence type="ECO:0000313" key="2">
    <source>
        <dbReference type="EMBL" id="MPL98549.1"/>
    </source>
</evidence>
<feature type="compositionally biased region" description="Basic and acidic residues" evidence="1">
    <location>
        <begin position="11"/>
        <end position="23"/>
    </location>
</feature>
<evidence type="ECO:0000256" key="1">
    <source>
        <dbReference type="SAM" id="MobiDB-lite"/>
    </source>
</evidence>
<organism evidence="2">
    <name type="scientific">bioreactor metagenome</name>
    <dbReference type="NCBI Taxonomy" id="1076179"/>
    <lineage>
        <taxon>unclassified sequences</taxon>
        <taxon>metagenomes</taxon>
        <taxon>ecological metagenomes</taxon>
    </lineage>
</organism>